<evidence type="ECO:0000256" key="1">
    <source>
        <dbReference type="ARBA" id="ARBA00022723"/>
    </source>
</evidence>
<dbReference type="EMBL" id="DS113973">
    <property type="protein sequence ID" value="EAX92327.1"/>
    <property type="molecule type" value="Genomic_DNA"/>
</dbReference>
<dbReference type="PROSITE" id="PS50103">
    <property type="entry name" value="ZF_C3H1"/>
    <property type="match status" value="1"/>
</dbReference>
<proteinExistence type="predicted"/>
<dbReference type="GO" id="GO:0008270">
    <property type="term" value="F:zinc ion binding"/>
    <property type="evidence" value="ECO:0007669"/>
    <property type="project" value="UniProtKB-KW"/>
</dbReference>
<keyword evidence="2 4" id="KW-0863">Zinc-finger</keyword>
<sequence>MRKRTKFTTLDLPHFEFESAAYSDINQDDESDSVIQRNFSKFELEHNSIKKQQSNLINPEYKNNNSILQVMGWQKLSIDPEENTEICKDYFTTGYCTYGHECKFVHTHDRVASGYNFDRVLEKTKIDTSRLDTGIVIKRNQISPNLDIENLTDND</sequence>
<reference evidence="6" key="2">
    <citation type="journal article" date="2007" name="Science">
        <title>Draft genome sequence of the sexually transmitted pathogen Trichomonas vaginalis.</title>
        <authorList>
            <person name="Carlton J.M."/>
            <person name="Hirt R.P."/>
            <person name="Silva J.C."/>
            <person name="Delcher A.L."/>
            <person name="Schatz M."/>
            <person name="Zhao Q."/>
            <person name="Wortman J.R."/>
            <person name="Bidwell S.L."/>
            <person name="Alsmark U.C.M."/>
            <person name="Besteiro S."/>
            <person name="Sicheritz-Ponten T."/>
            <person name="Noel C.J."/>
            <person name="Dacks J.B."/>
            <person name="Foster P.G."/>
            <person name="Simillion C."/>
            <person name="Van de Peer Y."/>
            <person name="Miranda-Saavedra D."/>
            <person name="Barton G.J."/>
            <person name="Westrop G.D."/>
            <person name="Mueller S."/>
            <person name="Dessi D."/>
            <person name="Fiori P.L."/>
            <person name="Ren Q."/>
            <person name="Paulsen I."/>
            <person name="Zhang H."/>
            <person name="Bastida-Corcuera F.D."/>
            <person name="Simoes-Barbosa A."/>
            <person name="Brown M.T."/>
            <person name="Hayes R.D."/>
            <person name="Mukherjee M."/>
            <person name="Okumura C.Y."/>
            <person name="Schneider R."/>
            <person name="Smith A.J."/>
            <person name="Vanacova S."/>
            <person name="Villalvazo M."/>
            <person name="Haas B.J."/>
            <person name="Pertea M."/>
            <person name="Feldblyum T.V."/>
            <person name="Utterback T.R."/>
            <person name="Shu C.L."/>
            <person name="Osoegawa K."/>
            <person name="de Jong P.J."/>
            <person name="Hrdy I."/>
            <person name="Horvathova L."/>
            <person name="Zubacova Z."/>
            <person name="Dolezal P."/>
            <person name="Malik S.B."/>
            <person name="Logsdon J.M. Jr."/>
            <person name="Henze K."/>
            <person name="Gupta A."/>
            <person name="Wang C.C."/>
            <person name="Dunne R.L."/>
            <person name="Upcroft J.A."/>
            <person name="Upcroft P."/>
            <person name="White O."/>
            <person name="Salzberg S.L."/>
            <person name="Tang P."/>
            <person name="Chiu C.-H."/>
            <person name="Lee Y.-S."/>
            <person name="Embley T.M."/>
            <person name="Coombs G.H."/>
            <person name="Mottram J.C."/>
            <person name="Tachezy J."/>
            <person name="Fraser-Liggett C.M."/>
            <person name="Johnson P.J."/>
        </authorList>
    </citation>
    <scope>NUCLEOTIDE SEQUENCE [LARGE SCALE GENOMIC DNA]</scope>
    <source>
        <strain evidence="6">G3</strain>
    </source>
</reference>
<evidence type="ECO:0000256" key="2">
    <source>
        <dbReference type="ARBA" id="ARBA00022771"/>
    </source>
</evidence>
<feature type="zinc finger region" description="C3H1-type" evidence="4">
    <location>
        <begin position="81"/>
        <end position="109"/>
    </location>
</feature>
<dbReference type="VEuPathDB" id="TrichDB:TVAG_200630"/>
<keyword evidence="3 4" id="KW-0862">Zinc</keyword>
<dbReference type="GO" id="GO:0034247">
    <property type="term" value="P:snoRNA splicing"/>
    <property type="evidence" value="ECO:0000318"/>
    <property type="project" value="GO_Central"/>
</dbReference>
<dbReference type="GO" id="GO:0005684">
    <property type="term" value="C:U2-type spliceosomal complex"/>
    <property type="evidence" value="ECO:0000318"/>
    <property type="project" value="GO_Central"/>
</dbReference>
<evidence type="ECO:0000256" key="4">
    <source>
        <dbReference type="PROSITE-ProRule" id="PRU00723"/>
    </source>
</evidence>
<dbReference type="STRING" id="5722.A2FRZ9"/>
<evidence type="ECO:0000259" key="5">
    <source>
        <dbReference type="PROSITE" id="PS50103"/>
    </source>
</evidence>
<keyword evidence="7" id="KW-1185">Reference proteome</keyword>
<dbReference type="InParanoid" id="A2FRZ9"/>
<dbReference type="OrthoDB" id="410307at2759"/>
<protein>
    <recommendedName>
        <fullName evidence="5">C3H1-type domain-containing protein</fullName>
    </recommendedName>
</protein>
<evidence type="ECO:0000313" key="7">
    <source>
        <dbReference type="Proteomes" id="UP000001542"/>
    </source>
</evidence>
<accession>A2FRZ9</accession>
<dbReference type="AlphaFoldDB" id="A2FRZ9"/>
<name>A2FRZ9_TRIV3</name>
<organism evidence="6 7">
    <name type="scientific">Trichomonas vaginalis (strain ATCC PRA-98 / G3)</name>
    <dbReference type="NCBI Taxonomy" id="412133"/>
    <lineage>
        <taxon>Eukaryota</taxon>
        <taxon>Metamonada</taxon>
        <taxon>Parabasalia</taxon>
        <taxon>Trichomonadida</taxon>
        <taxon>Trichomonadidae</taxon>
        <taxon>Trichomonas</taxon>
    </lineage>
</organism>
<dbReference type="Pfam" id="PF00642">
    <property type="entry name" value="zf-CCCH"/>
    <property type="match status" value="1"/>
</dbReference>
<dbReference type="PANTHER" id="PTHR12930">
    <property type="entry name" value="ZINC FINGER PROTEIN 183"/>
    <property type="match status" value="1"/>
</dbReference>
<dbReference type="Proteomes" id="UP000001542">
    <property type="component" value="Unassembled WGS sequence"/>
</dbReference>
<dbReference type="InterPro" id="IPR000571">
    <property type="entry name" value="Znf_CCCH"/>
</dbReference>
<dbReference type="PANTHER" id="PTHR12930:SF0">
    <property type="entry name" value="RING FINGER PROTEIN 113B"/>
    <property type="match status" value="1"/>
</dbReference>
<dbReference type="SMART" id="SM00356">
    <property type="entry name" value="ZnF_C3H1"/>
    <property type="match status" value="1"/>
</dbReference>
<dbReference type="SUPFAM" id="SSF90229">
    <property type="entry name" value="CCCH zinc finger"/>
    <property type="match status" value="1"/>
</dbReference>
<gene>
    <name evidence="6" type="ORF">TVAG_200630</name>
</gene>
<dbReference type="InterPro" id="IPR036855">
    <property type="entry name" value="Znf_CCCH_sf"/>
</dbReference>
<dbReference type="VEuPathDB" id="TrichDB:TVAGG3_0392860"/>
<keyword evidence="1 4" id="KW-0479">Metal-binding</keyword>
<dbReference type="InterPro" id="IPR039971">
    <property type="entry name" value="CWC24-like"/>
</dbReference>
<evidence type="ECO:0000313" key="6">
    <source>
        <dbReference type="EMBL" id="EAX92327.1"/>
    </source>
</evidence>
<evidence type="ECO:0000256" key="3">
    <source>
        <dbReference type="ARBA" id="ARBA00022833"/>
    </source>
</evidence>
<reference evidence="6" key="1">
    <citation type="submission" date="2006-10" db="EMBL/GenBank/DDBJ databases">
        <authorList>
            <person name="Amadeo P."/>
            <person name="Zhao Q."/>
            <person name="Wortman J."/>
            <person name="Fraser-Liggett C."/>
            <person name="Carlton J."/>
        </authorList>
    </citation>
    <scope>NUCLEOTIDE SEQUENCE</scope>
    <source>
        <strain evidence="6">G3</strain>
    </source>
</reference>
<feature type="domain" description="C3H1-type" evidence="5">
    <location>
        <begin position="81"/>
        <end position="109"/>
    </location>
</feature>
<dbReference type="Gene3D" id="4.10.1000.10">
    <property type="entry name" value="Zinc finger, CCCH-type"/>
    <property type="match status" value="1"/>
</dbReference>